<evidence type="ECO:0000313" key="2">
    <source>
        <dbReference type="EMBL" id="MFB9624352.1"/>
    </source>
</evidence>
<organism evidence="2 3">
    <name type="scientific">Nonomuraea helvata</name>
    <dbReference type="NCBI Taxonomy" id="37484"/>
    <lineage>
        <taxon>Bacteria</taxon>
        <taxon>Bacillati</taxon>
        <taxon>Actinomycetota</taxon>
        <taxon>Actinomycetes</taxon>
        <taxon>Streptosporangiales</taxon>
        <taxon>Streptosporangiaceae</taxon>
        <taxon>Nonomuraea</taxon>
    </lineage>
</organism>
<reference evidence="2 3" key="1">
    <citation type="submission" date="2024-09" db="EMBL/GenBank/DDBJ databases">
        <authorList>
            <person name="Sun Q."/>
            <person name="Mori K."/>
        </authorList>
    </citation>
    <scope>NUCLEOTIDE SEQUENCE [LARGE SCALE GENOMIC DNA]</scope>
    <source>
        <strain evidence="2 3">JCM 3143</strain>
    </source>
</reference>
<sequence length="65" mass="7175">MAIEPRRTVTGEDGLTTLKQPWPEKAIGGAGRRPAARAKATFGPLVNLGPDEVVRPVRQRAWRDR</sequence>
<dbReference type="Proteomes" id="UP001589532">
    <property type="component" value="Unassembled WGS sequence"/>
</dbReference>
<name>A0ABV5RY38_9ACTN</name>
<evidence type="ECO:0000256" key="1">
    <source>
        <dbReference type="SAM" id="MobiDB-lite"/>
    </source>
</evidence>
<evidence type="ECO:0000313" key="3">
    <source>
        <dbReference type="Proteomes" id="UP001589532"/>
    </source>
</evidence>
<protein>
    <submittedName>
        <fullName evidence="2">Uncharacterized protein</fullName>
    </submittedName>
</protein>
<gene>
    <name evidence="2" type="ORF">ACFFSA_14795</name>
</gene>
<feature type="region of interest" description="Disordered" evidence="1">
    <location>
        <begin position="1"/>
        <end position="35"/>
    </location>
</feature>
<dbReference type="EMBL" id="JBHMBW010000012">
    <property type="protein sequence ID" value="MFB9624352.1"/>
    <property type="molecule type" value="Genomic_DNA"/>
</dbReference>
<keyword evidence="3" id="KW-1185">Reference proteome</keyword>
<accession>A0ABV5RY38</accession>
<comment type="caution">
    <text evidence="2">The sequence shown here is derived from an EMBL/GenBank/DDBJ whole genome shotgun (WGS) entry which is preliminary data.</text>
</comment>
<proteinExistence type="predicted"/>
<dbReference type="RefSeq" id="WP_344985644.1">
    <property type="nucleotide sequence ID" value="NZ_BAAAXV010000001.1"/>
</dbReference>
<feature type="compositionally biased region" description="Basic and acidic residues" evidence="1">
    <location>
        <begin position="1"/>
        <end position="10"/>
    </location>
</feature>